<keyword evidence="4" id="KW-1003">Cell membrane</keyword>
<keyword evidence="6" id="KW-1133">Transmembrane helix</keyword>
<dbReference type="GO" id="GO:0005886">
    <property type="term" value="C:plasma membrane"/>
    <property type="evidence" value="ECO:0007669"/>
    <property type="project" value="UniProtKB-SubCell"/>
</dbReference>
<accession>A0A2A3YQG6</accession>
<dbReference type="EMBL" id="NRGQ01000027">
    <property type="protein sequence ID" value="PCC41533.1"/>
    <property type="molecule type" value="Genomic_DNA"/>
</dbReference>
<dbReference type="GO" id="GO:0015920">
    <property type="term" value="P:lipopolysaccharide transport"/>
    <property type="evidence" value="ECO:0007669"/>
    <property type="project" value="TreeGrafter"/>
</dbReference>
<evidence type="ECO:0000256" key="2">
    <source>
        <dbReference type="ARBA" id="ARBA00007783"/>
    </source>
</evidence>
<reference evidence="8 9" key="1">
    <citation type="journal article" date="2017" name="Elife">
        <title>Extensive horizontal gene transfer in cheese-associated bacteria.</title>
        <authorList>
            <person name="Bonham K.S."/>
            <person name="Wolfe B.E."/>
            <person name="Dutton R.J."/>
        </authorList>
    </citation>
    <scope>NUCLEOTIDE SEQUENCE [LARGE SCALE GENOMIC DNA]</scope>
    <source>
        <strain evidence="8 9">962_8</strain>
    </source>
</reference>
<dbReference type="PROSITE" id="PS51012">
    <property type="entry name" value="ABC_TM2"/>
    <property type="match status" value="1"/>
</dbReference>
<dbReference type="Proteomes" id="UP000218620">
    <property type="component" value="Unassembled WGS sequence"/>
</dbReference>
<protein>
    <recommendedName>
        <fullName evidence="7">ABC transmembrane type-2 domain-containing protein</fullName>
    </recommendedName>
</protein>
<feature type="transmembrane region" description="Helical" evidence="6">
    <location>
        <begin position="126"/>
        <end position="148"/>
    </location>
</feature>
<feature type="region of interest" description="Disordered" evidence="5">
    <location>
        <begin position="1"/>
        <end position="37"/>
    </location>
</feature>
<evidence type="ECO:0000259" key="7">
    <source>
        <dbReference type="PROSITE" id="PS51012"/>
    </source>
</evidence>
<dbReference type="AlphaFoldDB" id="A0A2A3YQG6"/>
<proteinExistence type="inferred from homology"/>
<dbReference type="InterPro" id="IPR047817">
    <property type="entry name" value="ABC2_TM_bact-type"/>
</dbReference>
<evidence type="ECO:0000256" key="3">
    <source>
        <dbReference type="ARBA" id="ARBA00022448"/>
    </source>
</evidence>
<sequence>MEGHRPTIWSGLFPAHGSGSGHEVSETTRSSEAMNPLGLSTIPSVSSEGLVPVGRRTSLRSYIAALWNRRHFILAESRAKMSGSTRKNLLGYGWLFLNPLLSVLAFWFIFGFILQSSRGIENFIGYLVIGVFFFQFTGKSMTGGTGAIRSGASMIKGFQFPRAALPISVVVRNFLDFIPSVVVMAILIAVIPPAEVITWRVVLIVPVIILQTIFNVGLACFLARIGHKIPDLTNFMSIVSRFWLYGSGVFFSIEDRLSNHPAILAAMQFNPMHAYLTLVRDSLLYGVDSSAWLWFMAVAWAFGLLIVGFLFFWRGEESYGRF</sequence>
<feature type="transmembrane region" description="Helical" evidence="6">
    <location>
        <begin position="169"/>
        <end position="191"/>
    </location>
</feature>
<comment type="subcellular location">
    <subcellularLocation>
        <location evidence="1">Cell inner membrane</location>
        <topology evidence="1">Multi-pass membrane protein</topology>
    </subcellularLocation>
</comment>
<gene>
    <name evidence="8" type="ORF">CIK65_16645</name>
</gene>
<name>A0A2A3YQG6_BREAU</name>
<evidence type="ECO:0000256" key="4">
    <source>
        <dbReference type="ARBA" id="ARBA00022519"/>
    </source>
</evidence>
<evidence type="ECO:0000313" key="8">
    <source>
        <dbReference type="EMBL" id="PCC41533.1"/>
    </source>
</evidence>
<feature type="transmembrane region" description="Helical" evidence="6">
    <location>
        <begin position="291"/>
        <end position="313"/>
    </location>
</feature>
<dbReference type="PANTHER" id="PTHR30413">
    <property type="entry name" value="INNER MEMBRANE TRANSPORT PERMEASE"/>
    <property type="match status" value="1"/>
</dbReference>
<evidence type="ECO:0000256" key="6">
    <source>
        <dbReference type="SAM" id="Phobius"/>
    </source>
</evidence>
<comment type="caution">
    <text evidence="8">The sequence shown here is derived from an EMBL/GenBank/DDBJ whole genome shotgun (WGS) entry which is preliminary data.</text>
</comment>
<feature type="transmembrane region" description="Helical" evidence="6">
    <location>
        <begin position="197"/>
        <end position="223"/>
    </location>
</feature>
<keyword evidence="6" id="KW-0472">Membrane</keyword>
<keyword evidence="3" id="KW-0813">Transport</keyword>
<feature type="domain" description="ABC transmembrane type-2" evidence="7">
    <location>
        <begin position="90"/>
        <end position="315"/>
    </location>
</feature>
<keyword evidence="6" id="KW-0812">Transmembrane</keyword>
<keyword evidence="4" id="KW-0997">Cell inner membrane</keyword>
<feature type="transmembrane region" description="Helical" evidence="6">
    <location>
        <begin position="89"/>
        <end position="114"/>
    </location>
</feature>
<evidence type="ECO:0000313" key="9">
    <source>
        <dbReference type="Proteomes" id="UP000218620"/>
    </source>
</evidence>
<feature type="transmembrane region" description="Helical" evidence="6">
    <location>
        <begin position="235"/>
        <end position="253"/>
    </location>
</feature>
<evidence type="ECO:0000256" key="5">
    <source>
        <dbReference type="SAM" id="MobiDB-lite"/>
    </source>
</evidence>
<comment type="similarity">
    <text evidence="2">Belongs to the ABC-2 integral membrane protein family.</text>
</comment>
<evidence type="ECO:0000256" key="1">
    <source>
        <dbReference type="ARBA" id="ARBA00004429"/>
    </source>
</evidence>
<dbReference type="PANTHER" id="PTHR30413:SF8">
    <property type="entry name" value="TRANSPORT PERMEASE PROTEIN"/>
    <property type="match status" value="1"/>
</dbReference>
<organism evidence="8 9">
    <name type="scientific">Brevibacterium aurantiacum</name>
    <dbReference type="NCBI Taxonomy" id="273384"/>
    <lineage>
        <taxon>Bacteria</taxon>
        <taxon>Bacillati</taxon>
        <taxon>Actinomycetota</taxon>
        <taxon>Actinomycetes</taxon>
        <taxon>Micrococcales</taxon>
        <taxon>Brevibacteriaceae</taxon>
        <taxon>Brevibacterium</taxon>
    </lineage>
</organism>